<dbReference type="PANTHER" id="PTHR33156:SF37">
    <property type="entry name" value="PROTEIN NUCLEAR FUSION DEFECTIVE 6, CHLOROPLASTIC_MITOCHONDRIAL"/>
    <property type="match status" value="1"/>
</dbReference>
<evidence type="ECO:0008006" key="3">
    <source>
        <dbReference type="Google" id="ProtNLM"/>
    </source>
</evidence>
<dbReference type="OMA" id="VCRSALM"/>
<accession>A0A2P6Q4H7</accession>
<gene>
    <name evidence="1" type="ORF">RchiOBHm_Chr5g0010131</name>
</gene>
<dbReference type="AlphaFoldDB" id="A0A2P6Q4H7"/>
<dbReference type="Gramene" id="PRQ29093">
    <property type="protein sequence ID" value="PRQ29093"/>
    <property type="gene ID" value="RchiOBHm_Chr5g0010131"/>
</dbReference>
<dbReference type="InterPro" id="IPR043459">
    <property type="entry name" value="NFD6/NOXY2-like"/>
</dbReference>
<proteinExistence type="predicted"/>
<reference evidence="1 2" key="1">
    <citation type="journal article" date="2018" name="Nat. Genet.">
        <title>The Rosa genome provides new insights in the design of modern roses.</title>
        <authorList>
            <person name="Bendahmane M."/>
        </authorList>
    </citation>
    <scope>NUCLEOTIDE SEQUENCE [LARGE SCALE GENOMIC DNA]</scope>
    <source>
        <strain evidence="2">cv. Old Blush</strain>
    </source>
</reference>
<keyword evidence="2" id="KW-1185">Reference proteome</keyword>
<name>A0A2P6Q4H7_ROSCH</name>
<evidence type="ECO:0000313" key="2">
    <source>
        <dbReference type="Proteomes" id="UP000238479"/>
    </source>
</evidence>
<evidence type="ECO:0000313" key="1">
    <source>
        <dbReference type="EMBL" id="PRQ29093.1"/>
    </source>
</evidence>
<sequence length="97" mass="10199">MASFCRSALTAGSRCISARSRSLNHSSLNAISPKVLSSPFASSTKANSSSTRFISVLGSAESMMPFHSAIASPRLNSTVAFDFTCWSCLSQGLLDTS</sequence>
<organism evidence="1 2">
    <name type="scientific">Rosa chinensis</name>
    <name type="common">China rose</name>
    <dbReference type="NCBI Taxonomy" id="74649"/>
    <lineage>
        <taxon>Eukaryota</taxon>
        <taxon>Viridiplantae</taxon>
        <taxon>Streptophyta</taxon>
        <taxon>Embryophyta</taxon>
        <taxon>Tracheophyta</taxon>
        <taxon>Spermatophyta</taxon>
        <taxon>Magnoliopsida</taxon>
        <taxon>eudicotyledons</taxon>
        <taxon>Gunneridae</taxon>
        <taxon>Pentapetalae</taxon>
        <taxon>rosids</taxon>
        <taxon>fabids</taxon>
        <taxon>Rosales</taxon>
        <taxon>Rosaceae</taxon>
        <taxon>Rosoideae</taxon>
        <taxon>Rosoideae incertae sedis</taxon>
        <taxon>Rosa</taxon>
    </lineage>
</organism>
<comment type="caution">
    <text evidence="1">The sequence shown here is derived from an EMBL/GenBank/DDBJ whole genome shotgun (WGS) entry which is preliminary data.</text>
</comment>
<protein>
    <recommendedName>
        <fullName evidence="3">Protein NUCLEAR FUSION DEFECTIVE 6, chloroplastic/mitochondrial-like</fullName>
    </recommendedName>
</protein>
<dbReference type="PANTHER" id="PTHR33156">
    <property type="entry name" value="OS02G0230000 PROTEIN"/>
    <property type="match status" value="1"/>
</dbReference>
<dbReference type="Proteomes" id="UP000238479">
    <property type="component" value="Chromosome 5"/>
</dbReference>
<dbReference type="EMBL" id="PDCK01000043">
    <property type="protein sequence ID" value="PRQ29093.1"/>
    <property type="molecule type" value="Genomic_DNA"/>
</dbReference>